<keyword evidence="2" id="KW-1185">Reference proteome</keyword>
<evidence type="ECO:0000313" key="2">
    <source>
        <dbReference type="Proteomes" id="UP000006054"/>
    </source>
</evidence>
<reference evidence="2" key="1">
    <citation type="submission" date="2012-06" db="EMBL/GenBank/DDBJ databases">
        <title>The complete genome of Flexibacter litoralis DSM 6794.</title>
        <authorList>
            <person name="Lucas S."/>
            <person name="Copeland A."/>
            <person name="Lapidus A."/>
            <person name="Glavina del Rio T."/>
            <person name="Dalin E."/>
            <person name="Tice H."/>
            <person name="Bruce D."/>
            <person name="Goodwin L."/>
            <person name="Pitluck S."/>
            <person name="Peters L."/>
            <person name="Ovchinnikova G."/>
            <person name="Lu M."/>
            <person name="Kyrpides N."/>
            <person name="Mavromatis K."/>
            <person name="Ivanova N."/>
            <person name="Brettin T."/>
            <person name="Detter J.C."/>
            <person name="Han C."/>
            <person name="Larimer F."/>
            <person name="Land M."/>
            <person name="Hauser L."/>
            <person name="Markowitz V."/>
            <person name="Cheng J.-F."/>
            <person name="Hugenholtz P."/>
            <person name="Woyke T."/>
            <person name="Wu D."/>
            <person name="Spring S."/>
            <person name="Lang E."/>
            <person name="Kopitz M."/>
            <person name="Brambilla E."/>
            <person name="Klenk H.-P."/>
            <person name="Eisen J.A."/>
        </authorList>
    </citation>
    <scope>NUCLEOTIDE SEQUENCE [LARGE SCALE GENOMIC DNA]</scope>
    <source>
        <strain evidence="2">ATCC 23117 / DSM 6794 / NBRC 15988 / NCIMB 1366 / Sio-4</strain>
    </source>
</reference>
<accession>I4AGF2</accession>
<dbReference type="RefSeq" id="WP_014796497.1">
    <property type="nucleotide sequence ID" value="NC_018018.1"/>
</dbReference>
<dbReference type="PATRIC" id="fig|880071.3.peg.537"/>
<protein>
    <recommendedName>
        <fullName evidence="3">Knr4/Smi1-like domain-containing protein</fullName>
    </recommendedName>
</protein>
<gene>
    <name evidence="1" type="ordered locus">Fleli_0571</name>
</gene>
<dbReference type="KEGG" id="fli:Fleli_0571"/>
<dbReference type="EMBL" id="CP003345">
    <property type="protein sequence ID" value="AFM03037.1"/>
    <property type="molecule type" value="Genomic_DNA"/>
</dbReference>
<dbReference type="OrthoDB" id="264195at2"/>
<dbReference type="Proteomes" id="UP000006054">
    <property type="component" value="Chromosome"/>
</dbReference>
<evidence type="ECO:0000313" key="1">
    <source>
        <dbReference type="EMBL" id="AFM03037.1"/>
    </source>
</evidence>
<name>I4AGF2_BERLS</name>
<sequence>MNSKIPTDYIEFLYWVKDRTETYWSKTPTTDNSFECEEWLRGAKWIGLDESEIDSIEKEFDINFTFHHRAFLKILHAIDKVEVVEYTESFDEDAEILKKEVPYFYNWKTDKEEIIRRLKWSYETIFEDVMGANKVWLESWGKIRPKSNTEKEKIFSEWFAKTPTLIPMCSHRFVVSNDLEADSPILSVYGSDIIVYGWSMRDYLLNEIGTDLDIFKLVYDKDDDEWYSEVKPEYKTDMQNANAYYAENKVIPYFEEMILYWSSGWGSYGKEYPYKTEGGIQPITKTFIPEDENEEETQKRFNSF</sequence>
<dbReference type="HOGENOM" id="CLU_914487_0_0_10"/>
<evidence type="ECO:0008006" key="3">
    <source>
        <dbReference type="Google" id="ProtNLM"/>
    </source>
</evidence>
<organism evidence="1 2">
    <name type="scientific">Bernardetia litoralis (strain ATCC 23117 / DSM 6794 / NBRC 15988 / NCIMB 1366 / Fx l1 / Sio-4)</name>
    <name type="common">Flexibacter litoralis</name>
    <dbReference type="NCBI Taxonomy" id="880071"/>
    <lineage>
        <taxon>Bacteria</taxon>
        <taxon>Pseudomonadati</taxon>
        <taxon>Bacteroidota</taxon>
        <taxon>Cytophagia</taxon>
        <taxon>Cytophagales</taxon>
        <taxon>Bernardetiaceae</taxon>
        <taxon>Bernardetia</taxon>
    </lineage>
</organism>
<dbReference type="eggNOG" id="ENOG5032WVC">
    <property type="taxonomic scope" value="Bacteria"/>
</dbReference>
<dbReference type="AlphaFoldDB" id="I4AGF2"/>
<proteinExistence type="predicted"/>